<gene>
    <name evidence="1" type="ORF">CP49_04495</name>
</gene>
<evidence type="ECO:0000313" key="1">
    <source>
        <dbReference type="EMBL" id="KRR03198.1"/>
    </source>
</evidence>
<dbReference type="Proteomes" id="UP000051913">
    <property type="component" value="Unassembled WGS sequence"/>
</dbReference>
<name>A0A0R3L7N2_9BRAD</name>
<dbReference type="RefSeq" id="WP_057852969.1">
    <property type="nucleotide sequence ID" value="NZ_LLXX01000143.1"/>
</dbReference>
<accession>A0A0R3L7N2</accession>
<proteinExistence type="predicted"/>
<organism evidence="1 2">
    <name type="scientific">Bradyrhizobium valentinum</name>
    <dbReference type="NCBI Taxonomy" id="1518501"/>
    <lineage>
        <taxon>Bacteria</taxon>
        <taxon>Pseudomonadati</taxon>
        <taxon>Pseudomonadota</taxon>
        <taxon>Alphaproteobacteria</taxon>
        <taxon>Hyphomicrobiales</taxon>
        <taxon>Nitrobacteraceae</taxon>
        <taxon>Bradyrhizobium</taxon>
    </lineage>
</organism>
<dbReference type="EMBL" id="LLXX01000143">
    <property type="protein sequence ID" value="KRR03198.1"/>
    <property type="molecule type" value="Genomic_DNA"/>
</dbReference>
<sequence>MLLDSEKANEMQAAVDTVFARLPKIFKTKENRIEIAKSVVRSEGEYHEAARRCVLGMFASVDRAIENREKLANLK</sequence>
<protein>
    <submittedName>
        <fullName evidence="1">Uncharacterized protein</fullName>
    </submittedName>
</protein>
<keyword evidence="2" id="KW-1185">Reference proteome</keyword>
<comment type="caution">
    <text evidence="1">The sequence shown here is derived from an EMBL/GenBank/DDBJ whole genome shotgun (WGS) entry which is preliminary data.</text>
</comment>
<dbReference type="AlphaFoldDB" id="A0A0R3L7N2"/>
<reference evidence="1 2" key="1">
    <citation type="submission" date="2014-03" db="EMBL/GenBank/DDBJ databases">
        <title>Bradyrhizobium valentinum sp. nov., isolated from effective nodules of Lupinus mariae-josephae, a lupine endemic of basic-lime soils in Eastern Spain.</title>
        <authorList>
            <person name="Duran D."/>
            <person name="Rey L."/>
            <person name="Navarro A."/>
            <person name="Busquets A."/>
            <person name="Imperial J."/>
            <person name="Ruiz-Argueso T."/>
        </authorList>
    </citation>
    <scope>NUCLEOTIDE SEQUENCE [LARGE SCALE GENOMIC DNA]</scope>
    <source>
        <strain evidence="1 2">LmjM3</strain>
    </source>
</reference>
<evidence type="ECO:0000313" key="2">
    <source>
        <dbReference type="Proteomes" id="UP000051913"/>
    </source>
</evidence>